<evidence type="ECO:0000313" key="2">
    <source>
        <dbReference type="Proteomes" id="UP000309550"/>
    </source>
</evidence>
<dbReference type="RefSeq" id="WP_138660290.1">
    <property type="nucleotide sequence ID" value="NZ_VANS01000001.1"/>
</dbReference>
<organism evidence="1 2">
    <name type="scientific">Sulfitobacter sabulilitoris</name>
    <dbReference type="NCBI Taxonomy" id="2562655"/>
    <lineage>
        <taxon>Bacteria</taxon>
        <taxon>Pseudomonadati</taxon>
        <taxon>Pseudomonadota</taxon>
        <taxon>Alphaproteobacteria</taxon>
        <taxon>Rhodobacterales</taxon>
        <taxon>Roseobacteraceae</taxon>
        <taxon>Sulfitobacter</taxon>
    </lineage>
</organism>
<proteinExistence type="predicted"/>
<gene>
    <name evidence="1" type="ORF">FDT80_00485</name>
</gene>
<protein>
    <submittedName>
        <fullName evidence="1">Uncharacterized protein</fullName>
    </submittedName>
</protein>
<evidence type="ECO:0000313" key="1">
    <source>
        <dbReference type="EMBL" id="TMM54116.1"/>
    </source>
</evidence>
<reference evidence="1 2" key="1">
    <citation type="submission" date="2019-05" db="EMBL/GenBank/DDBJ databases">
        <title>Sulfitobacter sabulilitoris sp. nov., isolated from a marine sand.</title>
        <authorList>
            <person name="Yoon J.-H."/>
        </authorList>
    </citation>
    <scope>NUCLEOTIDE SEQUENCE [LARGE SCALE GENOMIC DNA]</scope>
    <source>
        <strain evidence="1 2">HSMS-29</strain>
    </source>
</reference>
<dbReference type="EMBL" id="VANS01000001">
    <property type="protein sequence ID" value="TMM54116.1"/>
    <property type="molecule type" value="Genomic_DNA"/>
</dbReference>
<comment type="caution">
    <text evidence="1">The sequence shown here is derived from an EMBL/GenBank/DDBJ whole genome shotgun (WGS) entry which is preliminary data.</text>
</comment>
<sequence>MEDQKKKIEEAIVLVARIITERADGGKYLPVYNRLKAEKMALSSQDDRLEEIRQIAEGQRQAA</sequence>
<dbReference type="Proteomes" id="UP000309550">
    <property type="component" value="Unassembled WGS sequence"/>
</dbReference>
<accession>A0A5S3PII7</accession>
<keyword evidence="2" id="KW-1185">Reference proteome</keyword>
<name>A0A5S3PII7_9RHOB</name>
<dbReference type="AlphaFoldDB" id="A0A5S3PII7"/>